<accession>A0A8I6TMH6</accession>
<dbReference type="PANTHER" id="PTHR13360:SF1">
    <property type="entry name" value="ACTIVATING SIGNAL COINTEGRATOR 1 COMPLEX SUBUNIT 1"/>
    <property type="match status" value="1"/>
</dbReference>
<dbReference type="GO" id="GO:0005634">
    <property type="term" value="C:nucleus"/>
    <property type="evidence" value="ECO:0007669"/>
    <property type="project" value="TreeGrafter"/>
</dbReference>
<dbReference type="Pfam" id="PF00013">
    <property type="entry name" value="KH_1"/>
    <property type="match status" value="1"/>
</dbReference>
<evidence type="ECO:0000313" key="4">
    <source>
        <dbReference type="Proteomes" id="UP000494040"/>
    </source>
</evidence>
<dbReference type="InterPro" id="IPR009210">
    <property type="entry name" value="ASCC1"/>
</dbReference>
<protein>
    <recommendedName>
        <fullName evidence="2">K Homology domain-containing protein</fullName>
    </recommendedName>
</protein>
<dbReference type="GeneID" id="106668993"/>
<dbReference type="InterPro" id="IPR019510">
    <property type="entry name" value="AKAP7-like_phosphoesterase"/>
</dbReference>
<dbReference type="Gene3D" id="3.30.1370.10">
    <property type="entry name" value="K Homology domain, type 1"/>
    <property type="match status" value="1"/>
</dbReference>
<dbReference type="InterPro" id="IPR004087">
    <property type="entry name" value="KH_dom"/>
</dbReference>
<dbReference type="Gene3D" id="3.90.1140.10">
    <property type="entry name" value="Cyclic phosphodiesterase"/>
    <property type="match status" value="1"/>
</dbReference>
<dbReference type="KEGG" id="clec:106668993"/>
<dbReference type="GO" id="GO:0006307">
    <property type="term" value="P:DNA alkylation repair"/>
    <property type="evidence" value="ECO:0007669"/>
    <property type="project" value="InterPro"/>
</dbReference>
<evidence type="ECO:0000259" key="2">
    <source>
        <dbReference type="SMART" id="SM00322"/>
    </source>
</evidence>
<dbReference type="OMA" id="CLAHFQT"/>
<dbReference type="GO" id="GO:0003723">
    <property type="term" value="F:RNA binding"/>
    <property type="evidence" value="ECO:0007669"/>
    <property type="project" value="UniProtKB-UniRule"/>
</dbReference>
<proteinExistence type="predicted"/>
<dbReference type="PIRSF" id="PIRSF027019">
    <property type="entry name" value="Euk_LigT"/>
    <property type="match status" value="1"/>
</dbReference>
<dbReference type="AlphaFoldDB" id="A0A8I6TMH6"/>
<dbReference type="Proteomes" id="UP000494040">
    <property type="component" value="Unassembled WGS sequence"/>
</dbReference>
<keyword evidence="1" id="KW-0694">RNA-binding</keyword>
<dbReference type="GO" id="GO:0006355">
    <property type="term" value="P:regulation of DNA-templated transcription"/>
    <property type="evidence" value="ECO:0007669"/>
    <property type="project" value="TreeGrafter"/>
</dbReference>
<dbReference type="PROSITE" id="PS50084">
    <property type="entry name" value="KH_TYPE_1"/>
    <property type="match status" value="1"/>
</dbReference>
<evidence type="ECO:0000256" key="1">
    <source>
        <dbReference type="PROSITE-ProRule" id="PRU00117"/>
    </source>
</evidence>
<organism evidence="3 4">
    <name type="scientific">Cimex lectularius</name>
    <name type="common">Bed bug</name>
    <name type="synonym">Acanthia lectularia</name>
    <dbReference type="NCBI Taxonomy" id="79782"/>
    <lineage>
        <taxon>Eukaryota</taxon>
        <taxon>Metazoa</taxon>
        <taxon>Ecdysozoa</taxon>
        <taxon>Arthropoda</taxon>
        <taxon>Hexapoda</taxon>
        <taxon>Insecta</taxon>
        <taxon>Pterygota</taxon>
        <taxon>Neoptera</taxon>
        <taxon>Paraneoptera</taxon>
        <taxon>Hemiptera</taxon>
        <taxon>Heteroptera</taxon>
        <taxon>Panheteroptera</taxon>
        <taxon>Cimicomorpha</taxon>
        <taxon>Cimicidae</taxon>
        <taxon>Cimex</taxon>
    </lineage>
</organism>
<dbReference type="OrthoDB" id="277832at2759"/>
<dbReference type="InterPro" id="IPR036612">
    <property type="entry name" value="KH_dom_type_1_sf"/>
</dbReference>
<evidence type="ECO:0000313" key="3">
    <source>
        <dbReference type="EnsemblMetazoa" id="XP_024083932.1"/>
    </source>
</evidence>
<dbReference type="InterPro" id="IPR047538">
    <property type="entry name" value="KH-I_ASCC1"/>
</dbReference>
<dbReference type="SUPFAM" id="SSF54791">
    <property type="entry name" value="Eukaryotic type KH-domain (KH-domain type I)"/>
    <property type="match status" value="1"/>
</dbReference>
<dbReference type="SMART" id="SM00322">
    <property type="entry name" value="KH"/>
    <property type="match status" value="1"/>
</dbReference>
<dbReference type="EnsemblMetazoa" id="XM_024228164.1">
    <property type="protein sequence ID" value="XP_024083932.1"/>
    <property type="gene ID" value="LOC106668993"/>
</dbReference>
<dbReference type="CDD" id="cd22419">
    <property type="entry name" value="KH-I_ASCC1"/>
    <property type="match status" value="1"/>
</dbReference>
<dbReference type="RefSeq" id="XP_014253709.1">
    <property type="nucleotide sequence ID" value="XM_014398223.2"/>
</dbReference>
<feature type="domain" description="K Homology" evidence="2">
    <location>
        <begin position="60"/>
        <end position="128"/>
    </location>
</feature>
<keyword evidence="4" id="KW-1185">Reference proteome</keyword>
<name>A0A8I6TMH6_CIMLE</name>
<dbReference type="RefSeq" id="XP_024083932.1">
    <property type="nucleotide sequence ID" value="XM_024228164.1"/>
</dbReference>
<reference evidence="3" key="1">
    <citation type="submission" date="2022-01" db="UniProtKB">
        <authorList>
            <consortium name="EnsemblMetazoa"/>
        </authorList>
    </citation>
    <scope>IDENTIFICATION</scope>
</reference>
<sequence length="346" mass="38939">MDVLKPHLEWIGNICYRVNPLNLGNYTTAHETSYMEPDVETYCLEATDDDVECVTVDDNGRCRASFHVPQAYFAYIIGAKGGTKRNIEQSTKTQIMIPKQGKDGDIVVTGSSKRDVASARTRILMMVKGARSRKKPTHFISIPLTHDTFKRNFLKFKSSVLENCPDRGVVESVFINENKLHITVVLFVICDETERRETAEALRKCKETVIGPVLQGRPLKLKMEGLDYMNDDPSEVNVLFANVVGEDSSLLQKLVDGIMDFFGDLAPTKQEPRKSVKIHATLMNTVYSSNNEDTKTTFDASNILKLYSDYSFGEAVVDKIDMSIIHTVCPKTGYYNATESIDLNYF</sequence>
<dbReference type="PANTHER" id="PTHR13360">
    <property type="entry name" value="ACTIVATING SIGNAL COINTEGRATOR 1 COMPLEX SUBUNIT 1"/>
    <property type="match status" value="1"/>
</dbReference>
<dbReference type="EnsemblMetazoa" id="XM_014398223.2">
    <property type="protein sequence ID" value="XP_014253709.1"/>
    <property type="gene ID" value="LOC106668993"/>
</dbReference>
<dbReference type="Pfam" id="PF10469">
    <property type="entry name" value="AKAP7_NLS"/>
    <property type="match status" value="1"/>
</dbReference>
<dbReference type="InterPro" id="IPR004088">
    <property type="entry name" value="KH_dom_type_1"/>
</dbReference>